<dbReference type="AlphaFoldDB" id="A0A812WP76"/>
<name>A0A812WP76_9DINO</name>
<dbReference type="Proteomes" id="UP000601435">
    <property type="component" value="Unassembled WGS sequence"/>
</dbReference>
<dbReference type="OrthoDB" id="443339at2759"/>
<organism evidence="2 3">
    <name type="scientific">Symbiodinium necroappetens</name>
    <dbReference type="NCBI Taxonomy" id="1628268"/>
    <lineage>
        <taxon>Eukaryota</taxon>
        <taxon>Sar</taxon>
        <taxon>Alveolata</taxon>
        <taxon>Dinophyceae</taxon>
        <taxon>Suessiales</taxon>
        <taxon>Symbiodiniaceae</taxon>
        <taxon>Symbiodinium</taxon>
    </lineage>
</organism>
<accession>A0A812WP76</accession>
<keyword evidence="3" id="KW-1185">Reference proteome</keyword>
<evidence type="ECO:0000313" key="3">
    <source>
        <dbReference type="Proteomes" id="UP000601435"/>
    </source>
</evidence>
<gene>
    <name evidence="2" type="ORF">SNEC2469_LOCUS19459</name>
</gene>
<comment type="caution">
    <text evidence="2">The sequence shown here is derived from an EMBL/GenBank/DDBJ whole genome shotgun (WGS) entry which is preliminary data.</text>
</comment>
<dbReference type="EMBL" id="CAJNJA010033338">
    <property type="protein sequence ID" value="CAE7677746.1"/>
    <property type="molecule type" value="Genomic_DNA"/>
</dbReference>
<evidence type="ECO:0000256" key="1">
    <source>
        <dbReference type="SAM" id="MobiDB-lite"/>
    </source>
</evidence>
<sequence>MEGTGHQEAMQLGVVDSKPGVPGQAEAMEGTGDQEAQQLGVDSNLGVPKQAEATEGTGDQEAQQGVDSKPGAIVEAGNGGNKAQQRTDAVFKALEQPNKFDLKEATLTKKEGESQEDWMARVAHNVFMKFHRSIRSAWGAMAHGLEIATPSGSSDVAGIQRRPSSMALPVALGDQEAGSALTSVPETMDKKKKTAIVNQAKNKIALASTKLDEAKVLQEEIAQNGAMSQPIRDGFLTDLQNHGQSLGEARDKLSAEVDKGSGQLLQELLDDLNQKITNYVQSTNGMKKLSATRLACGSTWSTIPWGLIVLGKQNL</sequence>
<feature type="region of interest" description="Disordered" evidence="1">
    <location>
        <begin position="1"/>
        <end position="86"/>
    </location>
</feature>
<proteinExistence type="predicted"/>
<reference evidence="2" key="1">
    <citation type="submission" date="2021-02" db="EMBL/GenBank/DDBJ databases">
        <authorList>
            <person name="Dougan E. K."/>
            <person name="Rhodes N."/>
            <person name="Thang M."/>
            <person name="Chan C."/>
        </authorList>
    </citation>
    <scope>NUCLEOTIDE SEQUENCE</scope>
</reference>
<protein>
    <submittedName>
        <fullName evidence="2">Uncharacterized protein</fullName>
    </submittedName>
</protein>
<evidence type="ECO:0000313" key="2">
    <source>
        <dbReference type="EMBL" id="CAE7677746.1"/>
    </source>
</evidence>